<gene>
    <name evidence="1" type="ORF">F5891DRAFT_535877</name>
</gene>
<dbReference type="EMBL" id="JABBWK010000047">
    <property type="protein sequence ID" value="KAG1897376.1"/>
    <property type="molecule type" value="Genomic_DNA"/>
</dbReference>
<dbReference type="Proteomes" id="UP001195769">
    <property type="component" value="Unassembled WGS sequence"/>
</dbReference>
<keyword evidence="2" id="KW-1185">Reference proteome</keyword>
<evidence type="ECO:0000313" key="2">
    <source>
        <dbReference type="Proteomes" id="UP001195769"/>
    </source>
</evidence>
<organism evidence="1 2">
    <name type="scientific">Suillus fuscotomentosus</name>
    <dbReference type="NCBI Taxonomy" id="1912939"/>
    <lineage>
        <taxon>Eukaryota</taxon>
        <taxon>Fungi</taxon>
        <taxon>Dikarya</taxon>
        <taxon>Basidiomycota</taxon>
        <taxon>Agaricomycotina</taxon>
        <taxon>Agaricomycetes</taxon>
        <taxon>Agaricomycetidae</taxon>
        <taxon>Boletales</taxon>
        <taxon>Suillineae</taxon>
        <taxon>Suillaceae</taxon>
        <taxon>Suillus</taxon>
    </lineage>
</organism>
<dbReference type="RefSeq" id="XP_041222952.1">
    <property type="nucleotide sequence ID" value="XM_041372154.1"/>
</dbReference>
<proteinExistence type="predicted"/>
<dbReference type="GeneID" id="64666452"/>
<accession>A0AAD4E180</accession>
<dbReference type="AlphaFoldDB" id="A0AAD4E180"/>
<name>A0AAD4E180_9AGAM</name>
<sequence>MEGESSTSPKLSSHAMPIDRRAADNMVVLLDGWLDNQREGKPKKIHRSQDHSEFRTNLMLVQTAYSTVAVVNSHECALVLVYSKFLDVHTGRDLANILVFLAIQTDVNDNERLVNLAMKVVKELTYAIAQNSFGDAWKSRALEKDNTREFRGGNG</sequence>
<protein>
    <submittedName>
        <fullName evidence="1">Uncharacterized protein</fullName>
    </submittedName>
</protein>
<reference evidence="1" key="1">
    <citation type="journal article" date="2020" name="New Phytol.">
        <title>Comparative genomics reveals dynamic genome evolution in host specialist ectomycorrhizal fungi.</title>
        <authorList>
            <person name="Lofgren L.A."/>
            <person name="Nguyen N.H."/>
            <person name="Vilgalys R."/>
            <person name="Ruytinx J."/>
            <person name="Liao H.L."/>
            <person name="Branco S."/>
            <person name="Kuo A."/>
            <person name="LaButti K."/>
            <person name="Lipzen A."/>
            <person name="Andreopoulos W."/>
            <person name="Pangilinan J."/>
            <person name="Riley R."/>
            <person name="Hundley H."/>
            <person name="Na H."/>
            <person name="Barry K."/>
            <person name="Grigoriev I.V."/>
            <person name="Stajich J.E."/>
            <person name="Kennedy P.G."/>
        </authorList>
    </citation>
    <scope>NUCLEOTIDE SEQUENCE</scope>
    <source>
        <strain evidence="1">FC203</strain>
    </source>
</reference>
<comment type="caution">
    <text evidence="1">The sequence shown here is derived from an EMBL/GenBank/DDBJ whole genome shotgun (WGS) entry which is preliminary data.</text>
</comment>
<evidence type="ECO:0000313" key="1">
    <source>
        <dbReference type="EMBL" id="KAG1897376.1"/>
    </source>
</evidence>